<evidence type="ECO:0000256" key="15">
    <source>
        <dbReference type="ARBA" id="ARBA00034000"/>
    </source>
</evidence>
<evidence type="ECO:0000256" key="7">
    <source>
        <dbReference type="ARBA" id="ARBA00022676"/>
    </source>
</evidence>
<dbReference type="Pfam" id="PF00912">
    <property type="entry name" value="Transgly"/>
    <property type="match status" value="1"/>
</dbReference>
<evidence type="ECO:0000256" key="8">
    <source>
        <dbReference type="ARBA" id="ARBA00022679"/>
    </source>
</evidence>
<keyword evidence="4" id="KW-1003">Cell membrane</keyword>
<keyword evidence="12 17" id="KW-0472">Membrane</keyword>
<keyword evidence="5" id="KW-0121">Carboxypeptidase</keyword>
<dbReference type="RefSeq" id="WP_131236390.1">
    <property type="nucleotide sequence ID" value="NZ_SJTH01000005.1"/>
</dbReference>
<evidence type="ECO:0000256" key="9">
    <source>
        <dbReference type="ARBA" id="ARBA00022801"/>
    </source>
</evidence>
<evidence type="ECO:0000256" key="11">
    <source>
        <dbReference type="ARBA" id="ARBA00022984"/>
    </source>
</evidence>
<feature type="domain" description="Glycosyl transferase family 51" evidence="19">
    <location>
        <begin position="62"/>
        <end position="237"/>
    </location>
</feature>
<keyword evidence="21" id="KW-1185">Reference proteome</keyword>
<feature type="transmembrane region" description="Helical" evidence="17">
    <location>
        <begin position="20"/>
        <end position="41"/>
    </location>
</feature>
<comment type="similarity">
    <text evidence="3">In the N-terminal section; belongs to the glycosyltransferase 51 family.</text>
</comment>
<dbReference type="PANTHER" id="PTHR32282:SF11">
    <property type="entry name" value="PENICILLIN-BINDING PROTEIN 1B"/>
    <property type="match status" value="1"/>
</dbReference>
<keyword evidence="11" id="KW-0573">Peptidoglycan synthesis</keyword>
<gene>
    <name evidence="20" type="ORF">E0Y62_06185</name>
</gene>
<keyword evidence="8" id="KW-0808">Transferase</keyword>
<evidence type="ECO:0000256" key="12">
    <source>
        <dbReference type="ARBA" id="ARBA00023136"/>
    </source>
</evidence>
<evidence type="ECO:0000256" key="16">
    <source>
        <dbReference type="ARBA" id="ARBA00049902"/>
    </source>
</evidence>
<proteinExistence type="inferred from homology"/>
<dbReference type="OrthoDB" id="9766909at2"/>
<comment type="caution">
    <text evidence="20">The sequence shown here is derived from an EMBL/GenBank/DDBJ whole genome shotgun (WGS) entry which is preliminary data.</text>
</comment>
<dbReference type="AlphaFoldDB" id="A0A4R1B546"/>
<keyword evidence="9" id="KW-0378">Hydrolase</keyword>
<dbReference type="InterPro" id="IPR012338">
    <property type="entry name" value="Beta-lactam/transpept-like"/>
</dbReference>
<evidence type="ECO:0000256" key="2">
    <source>
        <dbReference type="ARBA" id="ARBA00007090"/>
    </source>
</evidence>
<comment type="catalytic activity">
    <reaction evidence="15">
        <text>Preferential cleavage: (Ac)2-L-Lys-D-Ala-|-D-Ala. Also transpeptidation of peptidyl-alanyl moieties that are N-acyl substituents of D-alanine.</text>
        <dbReference type="EC" id="3.4.16.4"/>
    </reaction>
</comment>
<dbReference type="NCBIfam" id="TIGR02074">
    <property type="entry name" value="PBP_1a_fam"/>
    <property type="match status" value="1"/>
</dbReference>
<dbReference type="GO" id="GO:0009252">
    <property type="term" value="P:peptidoglycan biosynthetic process"/>
    <property type="evidence" value="ECO:0007669"/>
    <property type="project" value="UniProtKB-KW"/>
</dbReference>
<comment type="similarity">
    <text evidence="2">In the C-terminal section; belongs to the transpeptidase family.</text>
</comment>
<dbReference type="STRING" id="1742358.GCA_001439605_01992"/>
<evidence type="ECO:0000256" key="6">
    <source>
        <dbReference type="ARBA" id="ARBA00022670"/>
    </source>
</evidence>
<evidence type="ECO:0000256" key="13">
    <source>
        <dbReference type="ARBA" id="ARBA00023268"/>
    </source>
</evidence>
<evidence type="ECO:0000313" key="21">
    <source>
        <dbReference type="Proteomes" id="UP000293846"/>
    </source>
</evidence>
<feature type="domain" description="Penicillin-binding protein transpeptidase" evidence="18">
    <location>
        <begin position="329"/>
        <end position="604"/>
    </location>
</feature>
<keyword evidence="7" id="KW-0328">Glycosyltransferase</keyword>
<keyword evidence="17" id="KW-0812">Transmembrane</keyword>
<dbReference type="GO" id="GO:0008360">
    <property type="term" value="P:regulation of cell shape"/>
    <property type="evidence" value="ECO:0007669"/>
    <property type="project" value="UniProtKB-KW"/>
</dbReference>
<evidence type="ECO:0000256" key="17">
    <source>
        <dbReference type="SAM" id="Phobius"/>
    </source>
</evidence>
<dbReference type="SUPFAM" id="SSF56601">
    <property type="entry name" value="beta-lactamase/transpeptidase-like"/>
    <property type="match status" value="1"/>
</dbReference>
<evidence type="ECO:0000256" key="14">
    <source>
        <dbReference type="ARBA" id="ARBA00023316"/>
    </source>
</evidence>
<dbReference type="Pfam" id="PF00905">
    <property type="entry name" value="Transpeptidase"/>
    <property type="match status" value="1"/>
</dbReference>
<keyword evidence="14" id="KW-0961">Cell wall biogenesis/degradation</keyword>
<evidence type="ECO:0000259" key="18">
    <source>
        <dbReference type="Pfam" id="PF00905"/>
    </source>
</evidence>
<dbReference type="GO" id="GO:0005886">
    <property type="term" value="C:plasma membrane"/>
    <property type="evidence" value="ECO:0007669"/>
    <property type="project" value="UniProtKB-SubCell"/>
</dbReference>
<dbReference type="GO" id="GO:0009002">
    <property type="term" value="F:serine-type D-Ala-D-Ala carboxypeptidase activity"/>
    <property type="evidence" value="ECO:0007669"/>
    <property type="project" value="UniProtKB-EC"/>
</dbReference>
<dbReference type="InterPro" id="IPR050396">
    <property type="entry name" value="Glycosyltr_51/Transpeptidase"/>
</dbReference>
<dbReference type="InterPro" id="IPR001264">
    <property type="entry name" value="Glyco_trans_51"/>
</dbReference>
<evidence type="ECO:0000259" key="19">
    <source>
        <dbReference type="Pfam" id="PF00912"/>
    </source>
</evidence>
<evidence type="ECO:0000256" key="1">
    <source>
        <dbReference type="ARBA" id="ARBA00004236"/>
    </source>
</evidence>
<dbReference type="InterPro" id="IPR001460">
    <property type="entry name" value="PCN-bd_Tpept"/>
</dbReference>
<dbReference type="Proteomes" id="UP000293846">
    <property type="component" value="Unassembled WGS sequence"/>
</dbReference>
<keyword evidence="13" id="KW-0511">Multifunctional enzyme</keyword>
<comment type="catalytic activity">
    <reaction evidence="16">
        <text>[GlcNAc-(1-&gt;4)-Mur2Ac(oyl-L-Ala-gamma-D-Glu-L-Lys-D-Ala-D-Ala)](n)-di-trans,octa-cis-undecaprenyl diphosphate + beta-D-GlcNAc-(1-&gt;4)-Mur2Ac(oyl-L-Ala-gamma-D-Glu-L-Lys-D-Ala-D-Ala)-di-trans,octa-cis-undecaprenyl diphosphate = [GlcNAc-(1-&gt;4)-Mur2Ac(oyl-L-Ala-gamma-D-Glu-L-Lys-D-Ala-D-Ala)](n+1)-di-trans,octa-cis-undecaprenyl diphosphate + di-trans,octa-cis-undecaprenyl diphosphate + H(+)</text>
        <dbReference type="Rhea" id="RHEA:23708"/>
        <dbReference type="Rhea" id="RHEA-COMP:9602"/>
        <dbReference type="Rhea" id="RHEA-COMP:9603"/>
        <dbReference type="ChEBI" id="CHEBI:15378"/>
        <dbReference type="ChEBI" id="CHEBI:58405"/>
        <dbReference type="ChEBI" id="CHEBI:60033"/>
        <dbReference type="ChEBI" id="CHEBI:78435"/>
        <dbReference type="EC" id="2.4.99.28"/>
    </reaction>
</comment>
<name>A0A4R1B546_9BACI</name>
<evidence type="ECO:0000256" key="10">
    <source>
        <dbReference type="ARBA" id="ARBA00022960"/>
    </source>
</evidence>
<dbReference type="SUPFAM" id="SSF53955">
    <property type="entry name" value="Lysozyme-like"/>
    <property type="match status" value="1"/>
</dbReference>
<comment type="subcellular location">
    <subcellularLocation>
        <location evidence="1">Cell membrane</location>
    </subcellularLocation>
</comment>
<organism evidence="20 21">
    <name type="scientific">Cytobacillus praedii</name>
    <dbReference type="NCBI Taxonomy" id="1742358"/>
    <lineage>
        <taxon>Bacteria</taxon>
        <taxon>Bacillati</taxon>
        <taxon>Bacillota</taxon>
        <taxon>Bacilli</taxon>
        <taxon>Bacillales</taxon>
        <taxon>Bacillaceae</taxon>
        <taxon>Cytobacillus</taxon>
    </lineage>
</organism>
<dbReference type="EMBL" id="SJTH01000005">
    <property type="protein sequence ID" value="TCJ05245.1"/>
    <property type="molecule type" value="Genomic_DNA"/>
</dbReference>
<dbReference type="GO" id="GO:0008955">
    <property type="term" value="F:peptidoglycan glycosyltransferase activity"/>
    <property type="evidence" value="ECO:0007669"/>
    <property type="project" value="UniProtKB-EC"/>
</dbReference>
<dbReference type="Gene3D" id="3.40.710.10">
    <property type="entry name" value="DD-peptidase/beta-lactamase superfamily"/>
    <property type="match status" value="1"/>
</dbReference>
<evidence type="ECO:0000256" key="5">
    <source>
        <dbReference type="ARBA" id="ARBA00022645"/>
    </source>
</evidence>
<dbReference type="InterPro" id="IPR036950">
    <property type="entry name" value="PBP_transglycosylase"/>
</dbReference>
<keyword evidence="10" id="KW-0133">Cell shape</keyword>
<dbReference type="GO" id="GO:0008658">
    <property type="term" value="F:penicillin binding"/>
    <property type="evidence" value="ECO:0007669"/>
    <property type="project" value="InterPro"/>
</dbReference>
<dbReference type="FunFam" id="3.40.710.10:FF:000028">
    <property type="entry name" value="Penicillin-binding protein 1A"/>
    <property type="match status" value="1"/>
</dbReference>
<keyword evidence="6" id="KW-0645">Protease</keyword>
<reference evidence="20 21" key="1">
    <citation type="submission" date="2019-03" db="EMBL/GenBank/DDBJ databases">
        <authorList>
            <person name="Jensen L."/>
            <person name="Storgaard J."/>
            <person name="Sulaj E."/>
            <person name="Schramm A."/>
            <person name="Marshall I.P.G."/>
        </authorList>
    </citation>
    <scope>NUCLEOTIDE SEQUENCE [LARGE SCALE GENOMIC DNA]</scope>
    <source>
        <strain evidence="20 21">2017H2G3</strain>
    </source>
</reference>
<accession>A0A4R1B546</accession>
<protein>
    <submittedName>
        <fullName evidence="20">Penicillin-binding protein</fullName>
    </submittedName>
</protein>
<dbReference type="InterPro" id="IPR023346">
    <property type="entry name" value="Lysozyme-like_dom_sf"/>
</dbReference>
<dbReference type="Gene3D" id="1.10.3810.10">
    <property type="entry name" value="Biosynthetic peptidoglycan transglycosylase-like"/>
    <property type="match status" value="1"/>
</dbReference>
<dbReference type="PANTHER" id="PTHR32282">
    <property type="entry name" value="BINDING PROTEIN TRANSPEPTIDASE, PUTATIVE-RELATED"/>
    <property type="match status" value="1"/>
</dbReference>
<dbReference type="GO" id="GO:0006508">
    <property type="term" value="P:proteolysis"/>
    <property type="evidence" value="ECO:0007669"/>
    <property type="project" value="UniProtKB-KW"/>
</dbReference>
<evidence type="ECO:0000256" key="3">
    <source>
        <dbReference type="ARBA" id="ARBA00007739"/>
    </source>
</evidence>
<keyword evidence="17" id="KW-1133">Transmembrane helix</keyword>
<sequence length="686" mass="76666">MEIMTNQRFRKAGKYFRAFFIISLIGLALTVLIGAGILLYAKILGPPPLAVPQSTLFYSDDGTVIGESHNGQKRYWVELDQISPHLIDATISIEDRKFYSHHGFDYKRIVGALLADIKAMAKVQGASTISQQYARNLFLAHEKTWKRKMLEAFYTIRLEMNYTKKEILEGYLNTIYYGHGAYGAEAASQYYFGKKAGELSLGEAAMLAGIPKGAGVYSPFNSMENAKSRQKLILRTMVENNLIHKNDVDKALNEQLTFVGKHLHTKTKTAPYFQDTVRHILKTELNLDDRVIELGGLKVYTTIDLKQQEIAEQTVERLISKESEIQTGLVAMDPKNGYVKAMVGGRSYEESPFNRAVQAVRQPGSTIKPLLYYAALEKGFTPSTVMRSEQTTFRFDDGRPDYSPKNFNSQYADGDITMAQALALSDNIFAVKTHLFLGENTLVDTAKKFGLTTKMADVPSLALGTSGVRVIEMASAYSILANGGKKVSPIMITRVEDHRGKVIYENDKQSIPILKPELAYVMTQMMTGIFDPKLNGYTNVTGSTVINDITRSYAGKSGTTDTDSWMIGFSPQLVSAVWTGYDKGKAITLSADKAYAKNIWARFMEDAHRGRSSKGFKQPKGTVGVYINPANGKLATDNCPIKRFTYFVSGTEPAEYCTDHLPYTEEKPSKKENSPKKPWYKKLFDW</sequence>
<dbReference type="GO" id="GO:0030288">
    <property type="term" value="C:outer membrane-bounded periplasmic space"/>
    <property type="evidence" value="ECO:0007669"/>
    <property type="project" value="TreeGrafter"/>
</dbReference>
<evidence type="ECO:0000313" key="20">
    <source>
        <dbReference type="EMBL" id="TCJ05245.1"/>
    </source>
</evidence>
<evidence type="ECO:0000256" key="4">
    <source>
        <dbReference type="ARBA" id="ARBA00022475"/>
    </source>
</evidence>
<dbReference type="GO" id="GO:0071555">
    <property type="term" value="P:cell wall organization"/>
    <property type="evidence" value="ECO:0007669"/>
    <property type="project" value="UniProtKB-KW"/>
</dbReference>
<dbReference type="FunFam" id="1.10.3810.10:FF:000001">
    <property type="entry name" value="Penicillin-binding protein 1A"/>
    <property type="match status" value="1"/>
</dbReference>